<protein>
    <submittedName>
        <fullName evidence="2">Uncharacterized protein</fullName>
    </submittedName>
</protein>
<feature type="coiled-coil region" evidence="1">
    <location>
        <begin position="78"/>
        <end position="112"/>
    </location>
</feature>
<reference evidence="2" key="1">
    <citation type="journal article" date="2015" name="ISME J.">
        <title>Draft Genome Sequence of Streptomyces incarnatus NRRL8089, which Produces the Nucleoside Antibiotic Sinefungin.</title>
        <authorList>
            <person name="Oshima K."/>
            <person name="Hattori M."/>
            <person name="Shimizu H."/>
            <person name="Fukuda K."/>
            <person name="Nemoto M."/>
            <person name="Inagaki K."/>
            <person name="Tamura T."/>
        </authorList>
    </citation>
    <scope>NUCLEOTIDE SEQUENCE</scope>
    <source>
        <strain evidence="2">FACHB-1277</strain>
    </source>
</reference>
<proteinExistence type="predicted"/>
<name>A0A926UW03_9CYAN</name>
<evidence type="ECO:0000313" key="3">
    <source>
        <dbReference type="Proteomes" id="UP000631421"/>
    </source>
</evidence>
<dbReference type="AlphaFoldDB" id="A0A926UW03"/>
<feature type="coiled-coil region" evidence="1">
    <location>
        <begin position="23"/>
        <end position="50"/>
    </location>
</feature>
<dbReference type="RefSeq" id="WP_190352674.1">
    <property type="nucleotide sequence ID" value="NZ_JACJPY010000092.1"/>
</dbReference>
<comment type="caution">
    <text evidence="2">The sequence shown here is derived from an EMBL/GenBank/DDBJ whole genome shotgun (WGS) entry which is preliminary data.</text>
</comment>
<sequence length="145" mass="17311">MLYLFLLTTLGFAAATYYYFQQFQQSQTNQHKLKERVGNLEREQKQLKQIYSKYDDIVSKEAFINKLDLDISLRQAQISDLRDQYEQVNTKIAALKAQLETLEEQENFQTIAFYQPKYDFQDSAQFQERLESIRNIQKQFIKDGL</sequence>
<gene>
    <name evidence="2" type="ORF">H6F44_19410</name>
</gene>
<evidence type="ECO:0000256" key="1">
    <source>
        <dbReference type="SAM" id="Coils"/>
    </source>
</evidence>
<keyword evidence="1" id="KW-0175">Coiled coil</keyword>
<evidence type="ECO:0000313" key="2">
    <source>
        <dbReference type="EMBL" id="MBD2152267.1"/>
    </source>
</evidence>
<dbReference type="EMBL" id="JACJPY010000092">
    <property type="protein sequence ID" value="MBD2152267.1"/>
    <property type="molecule type" value="Genomic_DNA"/>
</dbReference>
<dbReference type="Proteomes" id="UP000631421">
    <property type="component" value="Unassembled WGS sequence"/>
</dbReference>
<reference evidence="2" key="2">
    <citation type="submission" date="2020-08" db="EMBL/GenBank/DDBJ databases">
        <authorList>
            <person name="Chen M."/>
            <person name="Teng W."/>
            <person name="Zhao L."/>
            <person name="Hu C."/>
            <person name="Zhou Y."/>
            <person name="Han B."/>
            <person name="Song L."/>
            <person name="Shu W."/>
        </authorList>
    </citation>
    <scope>NUCLEOTIDE SEQUENCE</scope>
    <source>
        <strain evidence="2">FACHB-1277</strain>
    </source>
</reference>
<keyword evidence="3" id="KW-1185">Reference proteome</keyword>
<accession>A0A926UW03</accession>
<organism evidence="2 3">
    <name type="scientific">Pseudanabaena cinerea FACHB-1277</name>
    <dbReference type="NCBI Taxonomy" id="2949581"/>
    <lineage>
        <taxon>Bacteria</taxon>
        <taxon>Bacillati</taxon>
        <taxon>Cyanobacteriota</taxon>
        <taxon>Cyanophyceae</taxon>
        <taxon>Pseudanabaenales</taxon>
        <taxon>Pseudanabaenaceae</taxon>
        <taxon>Pseudanabaena</taxon>
        <taxon>Pseudanabaena cinerea</taxon>
    </lineage>
</organism>